<dbReference type="Proteomes" id="UP000199302">
    <property type="component" value="Unassembled WGS sequence"/>
</dbReference>
<accession>A0A1I6CP48</accession>
<organism evidence="1 2">
    <name type="scientific">Poseidonocella sedimentorum</name>
    <dbReference type="NCBI Taxonomy" id="871652"/>
    <lineage>
        <taxon>Bacteria</taxon>
        <taxon>Pseudomonadati</taxon>
        <taxon>Pseudomonadota</taxon>
        <taxon>Alphaproteobacteria</taxon>
        <taxon>Rhodobacterales</taxon>
        <taxon>Roseobacteraceae</taxon>
        <taxon>Poseidonocella</taxon>
    </lineage>
</organism>
<sequence length="132" mass="14404">MKFEYKVVVAPVRGTKSKGVRGTAERFALSLETQMNDCAAEGWEYHRTETLPAQRRGWLGRRHVEEQNLLVFRRAVEEAAAEPALSHSANIAAAVSNGAAPVAPPIADDEAAARVRRLFRPETANPPTVAAE</sequence>
<dbReference type="AlphaFoldDB" id="A0A1I6CP48"/>
<name>A0A1I6CP48_9RHOB</name>
<keyword evidence="2" id="KW-1185">Reference proteome</keyword>
<dbReference type="OrthoDB" id="7658888at2"/>
<gene>
    <name evidence="1" type="ORF">SAMN04515673_101123</name>
</gene>
<protein>
    <recommendedName>
        <fullName evidence="3">DUF4177 domain-containing protein</fullName>
    </recommendedName>
</protein>
<evidence type="ECO:0008006" key="3">
    <source>
        <dbReference type="Google" id="ProtNLM"/>
    </source>
</evidence>
<proteinExistence type="predicted"/>
<evidence type="ECO:0000313" key="2">
    <source>
        <dbReference type="Proteomes" id="UP000199302"/>
    </source>
</evidence>
<dbReference type="RefSeq" id="WP_092075569.1">
    <property type="nucleotide sequence ID" value="NZ_FOYI01000001.1"/>
</dbReference>
<dbReference type="EMBL" id="FOYI01000001">
    <property type="protein sequence ID" value="SFQ94934.1"/>
    <property type="molecule type" value="Genomic_DNA"/>
</dbReference>
<evidence type="ECO:0000313" key="1">
    <source>
        <dbReference type="EMBL" id="SFQ94934.1"/>
    </source>
</evidence>
<dbReference type="STRING" id="871652.SAMN04515673_101123"/>
<reference evidence="1 2" key="1">
    <citation type="submission" date="2016-10" db="EMBL/GenBank/DDBJ databases">
        <authorList>
            <person name="de Groot N.N."/>
        </authorList>
    </citation>
    <scope>NUCLEOTIDE SEQUENCE [LARGE SCALE GENOMIC DNA]</scope>
    <source>
        <strain evidence="2">KMM 9023,NRIC 0796,JCM 17311,KCTC 23692</strain>
    </source>
</reference>